<dbReference type="CDD" id="cd00209">
    <property type="entry name" value="DHFR"/>
    <property type="match status" value="1"/>
</dbReference>
<keyword evidence="6 8" id="KW-0560">Oxidoreductase</keyword>
<evidence type="ECO:0000256" key="1">
    <source>
        <dbReference type="ARBA" id="ARBA00004903"/>
    </source>
</evidence>
<keyword evidence="4" id="KW-0554">One-carbon metabolism</keyword>
<dbReference type="InterPro" id="IPR012259">
    <property type="entry name" value="DHFR"/>
</dbReference>
<dbReference type="RefSeq" id="WP_349659727.1">
    <property type="nucleotide sequence ID" value="NZ_JBEGDG010000007.1"/>
</dbReference>
<gene>
    <name evidence="8" type="ORF">ABNX05_10760</name>
</gene>
<evidence type="ECO:0000256" key="5">
    <source>
        <dbReference type="ARBA" id="ARBA00022857"/>
    </source>
</evidence>
<name>A0ABV1MRF7_9BACI</name>
<keyword evidence="9" id="KW-1185">Reference proteome</keyword>
<dbReference type="EMBL" id="JBEGDG010000007">
    <property type="protein sequence ID" value="MEQ6355097.1"/>
    <property type="molecule type" value="Genomic_DNA"/>
</dbReference>
<dbReference type="GO" id="GO:0004146">
    <property type="term" value="F:dihydrofolate reductase activity"/>
    <property type="evidence" value="ECO:0007669"/>
    <property type="project" value="UniProtKB-EC"/>
</dbReference>
<sequence>MSINMIVAIDESYAIGYKGNLIYRLKKDLKRFRELTSKNDYGLKNYILSGRNTYESLPKELPDRKMVVLSSNKNYKVNKNIIVEHSLDKVINHYLSGEQEKDLWIIGGEEIYKQSLDYVDKVYLTFISSKAKKADAYFPFLDMIKKFRIVDFEADKEDGIDFAYITFERKKSICV</sequence>
<feature type="domain" description="DHFR" evidence="7">
    <location>
        <begin position="2"/>
        <end position="169"/>
    </location>
</feature>
<accession>A0ABV1MRF7</accession>
<proteinExistence type="inferred from homology"/>
<evidence type="ECO:0000256" key="2">
    <source>
        <dbReference type="ARBA" id="ARBA00009539"/>
    </source>
</evidence>
<dbReference type="Gene3D" id="3.40.430.10">
    <property type="entry name" value="Dihydrofolate Reductase, subunit A"/>
    <property type="match status" value="1"/>
</dbReference>
<reference evidence="8 9" key="1">
    <citation type="submission" date="2024-06" db="EMBL/GenBank/DDBJ databases">
        <title>Lysinibacillus zambalefons sp. nov., a Novel Firmicute Isolated from the Poon Bato Zambales Hyperalkaline Spring.</title>
        <authorList>
            <person name="Aja J.A."/>
            <person name="Lazaro J.E.H."/>
            <person name="Llorin L.D."/>
            <person name="Lim K.R."/>
            <person name="Teodosio J."/>
            <person name="Dalisay D.S."/>
        </authorList>
    </citation>
    <scope>NUCLEOTIDE SEQUENCE [LARGE SCALE GENOMIC DNA]</scope>
    <source>
        <strain evidence="8 9">M3</strain>
    </source>
</reference>
<dbReference type="PRINTS" id="PR00070">
    <property type="entry name" value="DHFR"/>
</dbReference>
<dbReference type="PANTHER" id="PTHR48069">
    <property type="entry name" value="DIHYDROFOLATE REDUCTASE"/>
    <property type="match status" value="1"/>
</dbReference>
<comment type="pathway">
    <text evidence="1">Cofactor biosynthesis; tetrahydrofolate biosynthesis; 5,6,7,8-tetrahydrofolate from 7,8-dihydrofolate: step 1/1.</text>
</comment>
<dbReference type="PANTHER" id="PTHR48069:SF3">
    <property type="entry name" value="DIHYDROFOLATE REDUCTASE"/>
    <property type="match status" value="1"/>
</dbReference>
<keyword evidence="5" id="KW-0521">NADP</keyword>
<dbReference type="Pfam" id="PF00186">
    <property type="entry name" value="DHFR_1"/>
    <property type="match status" value="1"/>
</dbReference>
<comment type="similarity">
    <text evidence="2">Belongs to the dihydrofolate reductase family.</text>
</comment>
<dbReference type="InterPro" id="IPR024072">
    <property type="entry name" value="DHFR-like_dom_sf"/>
</dbReference>
<dbReference type="SUPFAM" id="SSF53597">
    <property type="entry name" value="Dihydrofolate reductase-like"/>
    <property type="match status" value="1"/>
</dbReference>
<evidence type="ECO:0000313" key="8">
    <source>
        <dbReference type="EMBL" id="MEQ6355097.1"/>
    </source>
</evidence>
<evidence type="ECO:0000256" key="3">
    <source>
        <dbReference type="ARBA" id="ARBA00012856"/>
    </source>
</evidence>
<comment type="caution">
    <text evidence="8">The sequence shown here is derived from an EMBL/GenBank/DDBJ whole genome shotgun (WGS) entry which is preliminary data.</text>
</comment>
<dbReference type="Proteomes" id="UP001478862">
    <property type="component" value="Unassembled WGS sequence"/>
</dbReference>
<evidence type="ECO:0000256" key="4">
    <source>
        <dbReference type="ARBA" id="ARBA00022563"/>
    </source>
</evidence>
<organism evidence="8 9">
    <name type="scientific">Lysinibacillus zambalensis</name>
    <dbReference type="NCBI Taxonomy" id="3160866"/>
    <lineage>
        <taxon>Bacteria</taxon>
        <taxon>Bacillati</taxon>
        <taxon>Bacillota</taxon>
        <taxon>Bacilli</taxon>
        <taxon>Bacillales</taxon>
        <taxon>Bacillaceae</taxon>
        <taxon>Lysinibacillus</taxon>
    </lineage>
</organism>
<dbReference type="InterPro" id="IPR001796">
    <property type="entry name" value="DHFR_dom"/>
</dbReference>
<protein>
    <recommendedName>
        <fullName evidence="3">dihydrofolate reductase</fullName>
        <ecNumber evidence="3">1.5.1.3</ecNumber>
    </recommendedName>
</protein>
<dbReference type="PROSITE" id="PS51330">
    <property type="entry name" value="DHFR_2"/>
    <property type="match status" value="1"/>
</dbReference>
<evidence type="ECO:0000256" key="6">
    <source>
        <dbReference type="ARBA" id="ARBA00023002"/>
    </source>
</evidence>
<evidence type="ECO:0000259" key="7">
    <source>
        <dbReference type="PROSITE" id="PS51330"/>
    </source>
</evidence>
<evidence type="ECO:0000313" key="9">
    <source>
        <dbReference type="Proteomes" id="UP001478862"/>
    </source>
</evidence>
<dbReference type="EC" id="1.5.1.3" evidence="3"/>